<evidence type="ECO:0000313" key="9">
    <source>
        <dbReference type="EMBL" id="MCL6423843.1"/>
    </source>
</evidence>
<keyword evidence="3" id="KW-1003">Cell membrane</keyword>
<evidence type="ECO:0000256" key="6">
    <source>
        <dbReference type="ARBA" id="ARBA00023136"/>
    </source>
</evidence>
<accession>A0ABT0R301</accession>
<feature type="transmembrane region" description="Helical" evidence="7">
    <location>
        <begin position="18"/>
        <end position="41"/>
    </location>
</feature>
<feature type="domain" description="Major facilitator superfamily (MFS) profile" evidence="8">
    <location>
        <begin position="14"/>
        <end position="417"/>
    </location>
</feature>
<evidence type="ECO:0000256" key="2">
    <source>
        <dbReference type="ARBA" id="ARBA00022448"/>
    </source>
</evidence>
<feature type="transmembrane region" description="Helical" evidence="7">
    <location>
        <begin position="47"/>
        <end position="72"/>
    </location>
</feature>
<feature type="transmembrane region" description="Helical" evidence="7">
    <location>
        <begin position="367"/>
        <end position="388"/>
    </location>
</feature>
<comment type="subcellular location">
    <subcellularLocation>
        <location evidence="1">Cell membrane</location>
        <topology evidence="1">Multi-pass membrane protein</topology>
    </subcellularLocation>
</comment>
<dbReference type="Proteomes" id="UP001203761">
    <property type="component" value="Unassembled WGS sequence"/>
</dbReference>
<dbReference type="SUPFAM" id="SSF103473">
    <property type="entry name" value="MFS general substrate transporter"/>
    <property type="match status" value="2"/>
</dbReference>
<keyword evidence="10" id="KW-1185">Reference proteome</keyword>
<keyword evidence="4 7" id="KW-0812">Transmembrane</keyword>
<evidence type="ECO:0000256" key="4">
    <source>
        <dbReference type="ARBA" id="ARBA00022692"/>
    </source>
</evidence>
<feature type="transmembrane region" description="Helical" evidence="7">
    <location>
        <begin position="79"/>
        <end position="102"/>
    </location>
</feature>
<name>A0ABT0R301_9MICO</name>
<feature type="transmembrane region" description="Helical" evidence="7">
    <location>
        <begin position="174"/>
        <end position="191"/>
    </location>
</feature>
<dbReference type="RefSeq" id="WP_249737919.1">
    <property type="nucleotide sequence ID" value="NZ_JAKNCJ010000005.1"/>
</dbReference>
<dbReference type="PROSITE" id="PS50850">
    <property type="entry name" value="MFS"/>
    <property type="match status" value="1"/>
</dbReference>
<gene>
    <name evidence="9" type="ORF">Bequi_10685</name>
</gene>
<dbReference type="InterPro" id="IPR036259">
    <property type="entry name" value="MFS_trans_sf"/>
</dbReference>
<evidence type="ECO:0000259" key="8">
    <source>
        <dbReference type="PROSITE" id="PS50850"/>
    </source>
</evidence>
<protein>
    <submittedName>
        <fullName evidence="9">MFS transporter</fullName>
    </submittedName>
</protein>
<dbReference type="PANTHER" id="PTHR23517:SF3">
    <property type="entry name" value="INTEGRAL MEMBRANE TRANSPORT PROTEIN"/>
    <property type="match status" value="1"/>
</dbReference>
<keyword evidence="6 7" id="KW-0472">Membrane</keyword>
<proteinExistence type="predicted"/>
<dbReference type="Gene3D" id="1.20.1250.20">
    <property type="entry name" value="MFS general substrate transporter like domains"/>
    <property type="match status" value="2"/>
</dbReference>
<evidence type="ECO:0000256" key="7">
    <source>
        <dbReference type="SAM" id="Phobius"/>
    </source>
</evidence>
<sequence>MILSLETRAGLRPLIAPVYVPSLVYGAGASALLPAQVLLALQMGFTAAGVAALMTWIGAFAIASSMLAGLLVDRFGERACLCLVTGIGVLGLVVAAVCSAAAAPGARWVLIGALTVFDLVDAVWSIARQGLVADLAPTAMRGRAMNLYGACQRLGRIGGPLIAAAVLAATGPAAVLPIAALIVLGALFLLLRVAPASARAVAAPEPRSPAAPVAVANAVPESRPLDAPRVPVRLWRHRMALLGTGVLILSALRSANETLVPLWAASGAGLVGTEVALVLALASSAQLLLFWPAGLALDRWGRSPVVVTAMGLMGIGLCLAPTSRGAIWLLARAMIIGLGDGTGAGIIKTLGADLAPRSRRSTFLGRWQAIASAGSLLAPAVGAAAIAMTSLQTALVLNGAIGLAGAAWMAWWTPKLLPRPGRADRAAAP</sequence>
<reference evidence="9" key="1">
    <citation type="submission" date="2022-02" db="EMBL/GenBank/DDBJ databases">
        <authorList>
            <person name="Lee M."/>
            <person name="Kim S.-J."/>
            <person name="Jung M.-Y."/>
        </authorList>
    </citation>
    <scope>NUCLEOTIDE SEQUENCE</scope>
    <source>
        <strain evidence="9">JHP9</strain>
    </source>
</reference>
<dbReference type="EMBL" id="JAKNCJ010000005">
    <property type="protein sequence ID" value="MCL6423843.1"/>
    <property type="molecule type" value="Genomic_DNA"/>
</dbReference>
<organism evidence="9 10">
    <name type="scientific">Brachybacterium equifaecis</name>
    <dbReference type="NCBI Taxonomy" id="2910770"/>
    <lineage>
        <taxon>Bacteria</taxon>
        <taxon>Bacillati</taxon>
        <taxon>Actinomycetota</taxon>
        <taxon>Actinomycetes</taxon>
        <taxon>Micrococcales</taxon>
        <taxon>Dermabacteraceae</taxon>
        <taxon>Brachybacterium</taxon>
    </lineage>
</organism>
<dbReference type="InterPro" id="IPR050171">
    <property type="entry name" value="MFS_Transporters"/>
</dbReference>
<feature type="transmembrane region" description="Helical" evidence="7">
    <location>
        <begin position="304"/>
        <end position="322"/>
    </location>
</feature>
<feature type="transmembrane region" description="Helical" evidence="7">
    <location>
        <begin position="394"/>
        <end position="412"/>
    </location>
</feature>
<dbReference type="InterPro" id="IPR020846">
    <property type="entry name" value="MFS_dom"/>
</dbReference>
<keyword evidence="2" id="KW-0813">Transport</keyword>
<evidence type="ECO:0000313" key="10">
    <source>
        <dbReference type="Proteomes" id="UP001203761"/>
    </source>
</evidence>
<evidence type="ECO:0000256" key="1">
    <source>
        <dbReference type="ARBA" id="ARBA00004651"/>
    </source>
</evidence>
<dbReference type="Pfam" id="PF07690">
    <property type="entry name" value="MFS_1"/>
    <property type="match status" value="1"/>
</dbReference>
<dbReference type="InterPro" id="IPR011701">
    <property type="entry name" value="MFS"/>
</dbReference>
<evidence type="ECO:0000256" key="5">
    <source>
        <dbReference type="ARBA" id="ARBA00022989"/>
    </source>
</evidence>
<feature type="transmembrane region" description="Helical" evidence="7">
    <location>
        <begin position="328"/>
        <end position="347"/>
    </location>
</feature>
<evidence type="ECO:0000256" key="3">
    <source>
        <dbReference type="ARBA" id="ARBA00022475"/>
    </source>
</evidence>
<dbReference type="PANTHER" id="PTHR23517">
    <property type="entry name" value="RESISTANCE PROTEIN MDTM, PUTATIVE-RELATED-RELATED"/>
    <property type="match status" value="1"/>
</dbReference>
<comment type="caution">
    <text evidence="9">The sequence shown here is derived from an EMBL/GenBank/DDBJ whole genome shotgun (WGS) entry which is preliminary data.</text>
</comment>
<keyword evidence="5 7" id="KW-1133">Transmembrane helix</keyword>